<sequence>MNDWDTLRARERMLAGEPPRGVRPPIGESWSRARRHGLRPDAYLPPVPLGEDDVRERRDGHPLAAVWPVLRNSLLGVTADPANLLFLSDAEGHLLWLNGEPASLVRAERAHLLPGALWSEAAAGTSGVGTALALRRPFQVRGAEHFLSAAVDYTCTAVPIRDPTGGDVLGVLNLTCRRQQHEAMVMSLLVTSARLAEAQLRGIRLRELARSRERYASRLSRLVGAHAALVAADGAVLLANPTGWLPRRVAPPRQGDQVLDDGRPVVVERLAAAGPYLLVADRSVDRAGLPVGFAGLGRHTARLVLAGAPHDLRGRHSDIVAILLAHPEGMPARELCPAVYGPAGRAVTLRAELTRLRAVLGRRLASEPYRIVGESRADFLDLEREVVDAPVAELLERYRGPLLPYSRAPGVVALRERLHERVARRVLASGDAAAIRRWRSG</sequence>
<protein>
    <submittedName>
        <fullName evidence="2">GAF domain-containing protein</fullName>
    </submittedName>
</protein>
<dbReference type="Proteomes" id="UP000198727">
    <property type="component" value="Unassembled WGS sequence"/>
</dbReference>
<dbReference type="AlphaFoldDB" id="A0A1I5ZSV8"/>
<reference evidence="3" key="1">
    <citation type="submission" date="2016-10" db="EMBL/GenBank/DDBJ databases">
        <authorList>
            <person name="Varghese N."/>
            <person name="Submissions S."/>
        </authorList>
    </citation>
    <scope>NUCLEOTIDE SEQUENCE [LARGE SCALE GENOMIC DNA]</scope>
    <source>
        <strain evidence="3">CGMCC 4.5579</strain>
    </source>
</reference>
<dbReference type="Pfam" id="PF01590">
    <property type="entry name" value="GAF"/>
    <property type="match status" value="1"/>
</dbReference>
<gene>
    <name evidence="2" type="ORF">SAMN05421810_110110</name>
</gene>
<accession>A0A1I5ZSV8</accession>
<dbReference type="InterPro" id="IPR003018">
    <property type="entry name" value="GAF"/>
</dbReference>
<evidence type="ECO:0000259" key="1">
    <source>
        <dbReference type="Pfam" id="PF01590"/>
    </source>
</evidence>
<organism evidence="2 3">
    <name type="scientific">Amycolatopsis arida</name>
    <dbReference type="NCBI Taxonomy" id="587909"/>
    <lineage>
        <taxon>Bacteria</taxon>
        <taxon>Bacillati</taxon>
        <taxon>Actinomycetota</taxon>
        <taxon>Actinomycetes</taxon>
        <taxon>Pseudonocardiales</taxon>
        <taxon>Pseudonocardiaceae</taxon>
        <taxon>Amycolatopsis</taxon>
    </lineage>
</organism>
<keyword evidence="3" id="KW-1185">Reference proteome</keyword>
<evidence type="ECO:0000313" key="2">
    <source>
        <dbReference type="EMBL" id="SFQ59521.1"/>
    </source>
</evidence>
<dbReference type="Gene3D" id="3.30.450.40">
    <property type="match status" value="1"/>
</dbReference>
<proteinExistence type="predicted"/>
<dbReference type="OrthoDB" id="3928741at2"/>
<dbReference type="RefSeq" id="WP_092534823.1">
    <property type="nucleotide sequence ID" value="NZ_FOWW01000010.1"/>
</dbReference>
<dbReference type="EMBL" id="FOWW01000010">
    <property type="protein sequence ID" value="SFQ59521.1"/>
    <property type="molecule type" value="Genomic_DNA"/>
</dbReference>
<name>A0A1I5ZSV8_9PSEU</name>
<evidence type="ECO:0000313" key="3">
    <source>
        <dbReference type="Proteomes" id="UP000198727"/>
    </source>
</evidence>
<feature type="domain" description="GAF" evidence="1">
    <location>
        <begin position="86"/>
        <end position="198"/>
    </location>
</feature>
<dbReference type="InterPro" id="IPR029016">
    <property type="entry name" value="GAF-like_dom_sf"/>
</dbReference>
<dbReference type="STRING" id="587909.SAMN05421810_110110"/>